<dbReference type="SUPFAM" id="SSF53335">
    <property type="entry name" value="S-adenosyl-L-methionine-dependent methyltransferases"/>
    <property type="match status" value="1"/>
</dbReference>
<organism evidence="8 9">
    <name type="scientific">Candidatus Avelusimicrobium gallicola</name>
    <dbReference type="NCBI Taxonomy" id="2562704"/>
    <lineage>
        <taxon>Bacteria</taxon>
        <taxon>Pseudomonadati</taxon>
        <taxon>Elusimicrobiota</taxon>
        <taxon>Elusimicrobia</taxon>
        <taxon>Elusimicrobiales</taxon>
        <taxon>Elusimicrobiaceae</taxon>
        <taxon>Candidatus Avelusimicrobium</taxon>
    </lineage>
</organism>
<feature type="binding site" evidence="5">
    <location>
        <position position="190"/>
    </location>
    <ligand>
        <name>S-adenosyl-L-methionine</name>
        <dbReference type="ChEBI" id="CHEBI:59789"/>
    </ligand>
</feature>
<dbReference type="PROSITE" id="PS00092">
    <property type="entry name" value="N6_MTASE"/>
    <property type="match status" value="1"/>
</dbReference>
<dbReference type="GO" id="GO:0003676">
    <property type="term" value="F:nucleic acid binding"/>
    <property type="evidence" value="ECO:0007669"/>
    <property type="project" value="InterPro"/>
</dbReference>
<proteinExistence type="inferred from homology"/>
<comment type="similarity">
    <text evidence="5">Belongs to the protein N5-glutamine methyltransferase family. PrmC subfamily.</text>
</comment>
<feature type="binding site" evidence="5">
    <location>
        <begin position="190"/>
        <end position="193"/>
    </location>
    <ligand>
        <name>substrate</name>
    </ligand>
</feature>
<keyword evidence="2 5" id="KW-0808">Transferase</keyword>
<comment type="function">
    <text evidence="5">Methylates the class 1 translation termination release factors RF1/PrfA and RF2/PrfB on the glutamine residue of the universally conserved GGQ motif.</text>
</comment>
<comment type="caution">
    <text evidence="5">Lacks conserved residue(s) required for the propagation of feature annotation.</text>
</comment>
<keyword evidence="1 5" id="KW-0489">Methyltransferase</keyword>
<dbReference type="Gene3D" id="1.10.8.10">
    <property type="entry name" value="DNA helicase RuvA subunit, C-terminal domain"/>
    <property type="match status" value="1"/>
</dbReference>
<comment type="caution">
    <text evidence="8">The sequence shown here is derived from an EMBL/GenBank/DDBJ whole genome shotgun (WGS) entry which is preliminary data.</text>
</comment>
<dbReference type="InterPro" id="IPR019874">
    <property type="entry name" value="RF_methyltr_PrmC"/>
</dbReference>
<dbReference type="InterPro" id="IPR002052">
    <property type="entry name" value="DNA_methylase_N6_adenine_CS"/>
</dbReference>
<evidence type="ECO:0000313" key="8">
    <source>
        <dbReference type="EMBL" id="MBE6420663.1"/>
    </source>
</evidence>
<evidence type="ECO:0000259" key="7">
    <source>
        <dbReference type="Pfam" id="PF17827"/>
    </source>
</evidence>
<comment type="catalytic activity">
    <reaction evidence="4 5">
        <text>L-glutaminyl-[peptide chain release factor] + S-adenosyl-L-methionine = N(5)-methyl-L-glutaminyl-[peptide chain release factor] + S-adenosyl-L-homocysteine + H(+)</text>
        <dbReference type="Rhea" id="RHEA:42896"/>
        <dbReference type="Rhea" id="RHEA-COMP:10271"/>
        <dbReference type="Rhea" id="RHEA-COMP:10272"/>
        <dbReference type="ChEBI" id="CHEBI:15378"/>
        <dbReference type="ChEBI" id="CHEBI:30011"/>
        <dbReference type="ChEBI" id="CHEBI:57856"/>
        <dbReference type="ChEBI" id="CHEBI:59789"/>
        <dbReference type="ChEBI" id="CHEBI:61891"/>
        <dbReference type="EC" id="2.1.1.297"/>
    </reaction>
</comment>
<dbReference type="GO" id="GO:0102559">
    <property type="term" value="F:peptide chain release factor N(5)-glutamine methyltransferase activity"/>
    <property type="evidence" value="ECO:0007669"/>
    <property type="project" value="UniProtKB-EC"/>
</dbReference>
<evidence type="ECO:0000256" key="4">
    <source>
        <dbReference type="ARBA" id="ARBA00048391"/>
    </source>
</evidence>
<dbReference type="InterPro" id="IPR007848">
    <property type="entry name" value="Small_mtfrase_dom"/>
</dbReference>
<dbReference type="AlphaFoldDB" id="A0A928DNK9"/>
<dbReference type="HAMAP" id="MF_02126">
    <property type="entry name" value="RF_methyltr_PrmC"/>
    <property type="match status" value="1"/>
</dbReference>
<dbReference type="InterPro" id="IPR004556">
    <property type="entry name" value="HemK-like"/>
</dbReference>
<gene>
    <name evidence="5 8" type="primary">prmC</name>
    <name evidence="8" type="ORF">E7027_00720</name>
</gene>
<evidence type="ECO:0000313" key="9">
    <source>
        <dbReference type="Proteomes" id="UP000725649"/>
    </source>
</evidence>
<evidence type="ECO:0000259" key="6">
    <source>
        <dbReference type="Pfam" id="PF05175"/>
    </source>
</evidence>
<dbReference type="Gene3D" id="3.40.50.150">
    <property type="entry name" value="Vaccinia Virus protein VP39"/>
    <property type="match status" value="1"/>
</dbReference>
<dbReference type="InterPro" id="IPR050320">
    <property type="entry name" value="N5-glutamine_MTase"/>
</dbReference>
<dbReference type="PANTHER" id="PTHR18895">
    <property type="entry name" value="HEMK METHYLTRANSFERASE"/>
    <property type="match status" value="1"/>
</dbReference>
<keyword evidence="3 5" id="KW-0949">S-adenosyl-L-methionine</keyword>
<evidence type="ECO:0000256" key="2">
    <source>
        <dbReference type="ARBA" id="ARBA00022679"/>
    </source>
</evidence>
<dbReference type="Proteomes" id="UP000725649">
    <property type="component" value="Unassembled WGS sequence"/>
</dbReference>
<evidence type="ECO:0000256" key="1">
    <source>
        <dbReference type="ARBA" id="ARBA00022603"/>
    </source>
</evidence>
<dbReference type="EC" id="2.1.1.297" evidence="5"/>
<feature type="domain" description="Methyltransferase small" evidence="6">
    <location>
        <begin position="116"/>
        <end position="211"/>
    </location>
</feature>
<evidence type="ECO:0000256" key="3">
    <source>
        <dbReference type="ARBA" id="ARBA00022691"/>
    </source>
</evidence>
<dbReference type="PANTHER" id="PTHR18895:SF74">
    <property type="entry name" value="MTRF1L RELEASE FACTOR GLUTAMINE METHYLTRANSFERASE"/>
    <property type="match status" value="1"/>
</dbReference>
<dbReference type="InterPro" id="IPR029063">
    <property type="entry name" value="SAM-dependent_MTases_sf"/>
</dbReference>
<dbReference type="CDD" id="cd02440">
    <property type="entry name" value="AdoMet_MTases"/>
    <property type="match status" value="1"/>
</dbReference>
<dbReference type="Pfam" id="PF05175">
    <property type="entry name" value="MTS"/>
    <property type="match status" value="1"/>
</dbReference>
<dbReference type="NCBIfam" id="TIGR00536">
    <property type="entry name" value="hemK_fam"/>
    <property type="match status" value="1"/>
</dbReference>
<protein>
    <recommendedName>
        <fullName evidence="5">Release factor glutamine methyltransferase</fullName>
        <shortName evidence="5">RF MTase</shortName>
        <ecNumber evidence="5">2.1.1.297</ecNumber>
    </recommendedName>
    <alternativeName>
        <fullName evidence="5">N5-glutamine methyltransferase PrmC</fullName>
    </alternativeName>
    <alternativeName>
        <fullName evidence="5">Protein-(glutamine-N5) MTase PrmC</fullName>
    </alternativeName>
    <alternativeName>
        <fullName evidence="5">Protein-glutamine N-methyltransferase PrmC</fullName>
    </alternativeName>
</protein>
<evidence type="ECO:0000256" key="5">
    <source>
        <dbReference type="HAMAP-Rule" id="MF_02126"/>
    </source>
</evidence>
<reference evidence="8" key="1">
    <citation type="submission" date="2019-04" db="EMBL/GenBank/DDBJ databases">
        <title>Evolution of Biomass-Degrading Anaerobic Consortia Revealed by Metagenomics.</title>
        <authorList>
            <person name="Peng X."/>
        </authorList>
    </citation>
    <scope>NUCLEOTIDE SEQUENCE</scope>
    <source>
        <strain evidence="8">SIG66</strain>
    </source>
</reference>
<accession>A0A928DNK9</accession>
<dbReference type="Pfam" id="PF17827">
    <property type="entry name" value="PrmC_N"/>
    <property type="match status" value="1"/>
</dbReference>
<feature type="domain" description="Release factor glutamine methyltransferase N-terminal" evidence="7">
    <location>
        <begin position="9"/>
        <end position="79"/>
    </location>
</feature>
<dbReference type="InterPro" id="IPR040758">
    <property type="entry name" value="PrmC_N"/>
</dbReference>
<name>A0A928DNK9_9BACT</name>
<feature type="binding site" evidence="5">
    <location>
        <position position="147"/>
    </location>
    <ligand>
        <name>S-adenosyl-L-methionine</name>
        <dbReference type="ChEBI" id="CHEBI:59789"/>
    </ligand>
</feature>
<dbReference type="GO" id="GO:0032259">
    <property type="term" value="P:methylation"/>
    <property type="evidence" value="ECO:0007669"/>
    <property type="project" value="UniProtKB-KW"/>
</dbReference>
<dbReference type="NCBIfam" id="TIGR03534">
    <property type="entry name" value="RF_mod_PrmC"/>
    <property type="match status" value="1"/>
</dbReference>
<dbReference type="EMBL" id="SUVG01000001">
    <property type="protein sequence ID" value="MBE6420663.1"/>
    <property type="molecule type" value="Genomic_DNA"/>
</dbReference>
<sequence length="282" mass="31041">MDTSYTIEELISAAAEQLAEAGSDEPQANAEWLLACVLNVTRTWLLMNRSQHIGENDFSQYQTFLARKAAGEPLSHIVGFQPFCGLDIRVTPSVLTPRPETEELVDLVSAHYERRGNYRFLDMCTGSGCIALALADRFSKAQILGVDISESALKVAQENATRLRLLQQVQFLQSDIWENVQGTFDLIISNPPYIPSEIVDTLTREVLHEPRLALDGGADGLDIVRPLCALAGDYLNPGGLFALELCKGQAAAVARGLEEIGWKAEVKKDIVGIERFVLARKI</sequence>